<dbReference type="GO" id="GO:0008168">
    <property type="term" value="F:methyltransferase activity"/>
    <property type="evidence" value="ECO:0007669"/>
    <property type="project" value="UniProtKB-KW"/>
</dbReference>
<dbReference type="InterPro" id="IPR029063">
    <property type="entry name" value="SAM-dependent_MTases_sf"/>
</dbReference>
<dbReference type="OrthoDB" id="282790at2"/>
<name>A0A5C6DTS9_9BACT</name>
<dbReference type="EC" id="2.1.1.-" evidence="4"/>
<evidence type="ECO:0000313" key="5">
    <source>
        <dbReference type="Proteomes" id="UP000319143"/>
    </source>
</evidence>
<accession>A0A5C6DTS9</accession>
<reference evidence="4 5" key="1">
    <citation type="submission" date="2019-02" db="EMBL/GenBank/DDBJ databases">
        <title>Deep-cultivation of Planctomycetes and their phenomic and genomic characterization uncovers novel biology.</title>
        <authorList>
            <person name="Wiegand S."/>
            <person name="Jogler M."/>
            <person name="Boedeker C."/>
            <person name="Pinto D."/>
            <person name="Vollmers J."/>
            <person name="Rivas-Marin E."/>
            <person name="Kohn T."/>
            <person name="Peeters S.H."/>
            <person name="Heuer A."/>
            <person name="Rast P."/>
            <person name="Oberbeckmann S."/>
            <person name="Bunk B."/>
            <person name="Jeske O."/>
            <person name="Meyerdierks A."/>
            <person name="Storesund J.E."/>
            <person name="Kallscheuer N."/>
            <person name="Luecker S."/>
            <person name="Lage O.M."/>
            <person name="Pohl T."/>
            <person name="Merkel B.J."/>
            <person name="Hornburger P."/>
            <person name="Mueller R.-W."/>
            <person name="Bruemmer F."/>
            <person name="Labrenz M."/>
            <person name="Spormann A.M."/>
            <person name="Op Den Camp H."/>
            <person name="Overmann J."/>
            <person name="Amann R."/>
            <person name="Jetten M.S.M."/>
            <person name="Mascher T."/>
            <person name="Medema M.H."/>
            <person name="Devos D.P."/>
            <person name="Kaster A.-K."/>
            <person name="Ovreas L."/>
            <person name="Rohde M."/>
            <person name="Galperin M.Y."/>
            <person name="Jogler C."/>
        </authorList>
    </citation>
    <scope>NUCLEOTIDE SEQUENCE [LARGE SCALE GENOMIC DNA]</scope>
    <source>
        <strain evidence="4 5">Poly41</strain>
    </source>
</reference>
<keyword evidence="4" id="KW-0808">Transferase</keyword>
<dbReference type="PANTHER" id="PTHR43861">
    <property type="entry name" value="TRANS-ACONITATE 2-METHYLTRANSFERASE-RELATED"/>
    <property type="match status" value="1"/>
</dbReference>
<dbReference type="AlphaFoldDB" id="A0A5C6DTS9"/>
<organism evidence="4 5">
    <name type="scientific">Novipirellula artificiosorum</name>
    <dbReference type="NCBI Taxonomy" id="2528016"/>
    <lineage>
        <taxon>Bacteria</taxon>
        <taxon>Pseudomonadati</taxon>
        <taxon>Planctomycetota</taxon>
        <taxon>Planctomycetia</taxon>
        <taxon>Pirellulales</taxon>
        <taxon>Pirellulaceae</taxon>
        <taxon>Novipirellula</taxon>
    </lineage>
</organism>
<evidence type="ECO:0000256" key="1">
    <source>
        <dbReference type="SAM" id="MobiDB-lite"/>
    </source>
</evidence>
<evidence type="ECO:0000256" key="2">
    <source>
        <dbReference type="SAM" id="SignalP"/>
    </source>
</evidence>
<keyword evidence="2" id="KW-0732">Signal</keyword>
<dbReference type="SUPFAM" id="SSF53335">
    <property type="entry name" value="S-adenosyl-L-methionine-dependent methyltransferases"/>
    <property type="match status" value="2"/>
</dbReference>
<keyword evidence="4" id="KW-0489">Methyltransferase</keyword>
<dbReference type="Pfam" id="PF13847">
    <property type="entry name" value="Methyltransf_31"/>
    <property type="match status" value="1"/>
</dbReference>
<feature type="chain" id="PRO_5022789703" evidence="2">
    <location>
        <begin position="25"/>
        <end position="423"/>
    </location>
</feature>
<feature type="region of interest" description="Disordered" evidence="1">
    <location>
        <begin position="29"/>
        <end position="52"/>
    </location>
</feature>
<keyword evidence="5" id="KW-1185">Reference proteome</keyword>
<evidence type="ECO:0000313" key="4">
    <source>
        <dbReference type="EMBL" id="TWU39624.1"/>
    </source>
</evidence>
<dbReference type="RefSeq" id="WP_146526335.1">
    <property type="nucleotide sequence ID" value="NZ_SJPV01000003.1"/>
</dbReference>
<evidence type="ECO:0000259" key="3">
    <source>
        <dbReference type="Pfam" id="PF13847"/>
    </source>
</evidence>
<dbReference type="InterPro" id="IPR025714">
    <property type="entry name" value="Methyltranfer_dom"/>
</dbReference>
<dbReference type="Gene3D" id="3.40.50.150">
    <property type="entry name" value="Vaccinia Virus protein VP39"/>
    <property type="match status" value="1"/>
</dbReference>
<dbReference type="EMBL" id="SJPV01000003">
    <property type="protein sequence ID" value="TWU39624.1"/>
    <property type="molecule type" value="Genomic_DNA"/>
</dbReference>
<comment type="caution">
    <text evidence="4">The sequence shown here is derived from an EMBL/GenBank/DDBJ whole genome shotgun (WGS) entry which is preliminary data.</text>
</comment>
<gene>
    <name evidence="4" type="primary">ycgJ_2</name>
    <name evidence="4" type="ORF">Poly41_24790</name>
</gene>
<dbReference type="CDD" id="cd02440">
    <property type="entry name" value="AdoMet_MTases"/>
    <property type="match status" value="1"/>
</dbReference>
<dbReference type="Proteomes" id="UP000319143">
    <property type="component" value="Unassembled WGS sequence"/>
</dbReference>
<feature type="domain" description="Methyltransferase" evidence="3">
    <location>
        <begin position="68"/>
        <end position="180"/>
    </location>
</feature>
<dbReference type="GO" id="GO:0032259">
    <property type="term" value="P:methylation"/>
    <property type="evidence" value="ECO:0007669"/>
    <property type="project" value="UniProtKB-KW"/>
</dbReference>
<protein>
    <submittedName>
        <fullName evidence="4">Putative methyltransferase YcgJ</fullName>
        <ecNumber evidence="4">2.1.1.-</ecNumber>
    </submittedName>
</protein>
<feature type="signal peptide" evidence="2">
    <location>
        <begin position="1"/>
        <end position="24"/>
    </location>
</feature>
<sequence length="423" mass="47816" precursor="true">MMMQLKRMLDVLVCGLLLFSLVSAQESTQKTEPEQAAAKRKAAAKRRDDSQQRVASLHELADRLEIRPGATIADIGAGKGNDSWVFADIVGTQGGVLSVEITEDSVKKLKQEAASRDLTQVHPVLGQSDTPNLPEDSVDMAFMHYVYHHLAKPREMLRNIWHALKPGGYYVVVDRHKGTLVDWVPRADREKKHYWLAETTFVREAREVGFEFVGFGEQEWYAKDDTFVIIMQRPNDVDFRGGDPDPMPPIDGTILNDLLSTSERSQSRIAFVALGEGRRLIKPLMQKCQGEAVDIVLEEWATQKDERPEVPPGLELLSVLTEKGDPKLSSDPLDAVYFLDTYHLLFHGDVLLPSLRQHLTDEGRIYVLDRKADEELSHREASHRRSIAPETVVREMTEYGFELESSTAPSSASRFLQVFRNRP</sequence>
<proteinExistence type="predicted"/>